<dbReference type="Proteomes" id="UP001221898">
    <property type="component" value="Unassembled WGS sequence"/>
</dbReference>
<keyword evidence="3" id="KW-1185">Reference proteome</keyword>
<proteinExistence type="predicted"/>
<evidence type="ECO:0000256" key="1">
    <source>
        <dbReference type="SAM" id="MobiDB-lite"/>
    </source>
</evidence>
<organism evidence="2 3">
    <name type="scientific">Aldrovandia affinis</name>
    <dbReference type="NCBI Taxonomy" id="143900"/>
    <lineage>
        <taxon>Eukaryota</taxon>
        <taxon>Metazoa</taxon>
        <taxon>Chordata</taxon>
        <taxon>Craniata</taxon>
        <taxon>Vertebrata</taxon>
        <taxon>Euteleostomi</taxon>
        <taxon>Actinopterygii</taxon>
        <taxon>Neopterygii</taxon>
        <taxon>Teleostei</taxon>
        <taxon>Notacanthiformes</taxon>
        <taxon>Halosauridae</taxon>
        <taxon>Aldrovandia</taxon>
    </lineage>
</organism>
<evidence type="ECO:0000313" key="3">
    <source>
        <dbReference type="Proteomes" id="UP001221898"/>
    </source>
</evidence>
<comment type="caution">
    <text evidence="2">The sequence shown here is derived from an EMBL/GenBank/DDBJ whole genome shotgun (WGS) entry which is preliminary data.</text>
</comment>
<name>A0AAD7WT34_9TELE</name>
<sequence length="130" mass="14055">MQGDPQRSDAVPLTHLRPSRSLAPPDGSRSVYLLSSPGPRVITGTASKQLCKSVRFFLCADTLQKSHSSCSCSSAGPETWGPLTRARIRSTAVPPALTTHSLSRSGNALRPQRCVTRNEQPCKHGEYLRA</sequence>
<gene>
    <name evidence="2" type="ORF">AAFF_G00256810</name>
</gene>
<reference evidence="2" key="1">
    <citation type="journal article" date="2023" name="Science">
        <title>Genome structures resolve the early diversification of teleost fishes.</title>
        <authorList>
            <person name="Parey E."/>
            <person name="Louis A."/>
            <person name="Montfort J."/>
            <person name="Bouchez O."/>
            <person name="Roques C."/>
            <person name="Iampietro C."/>
            <person name="Lluch J."/>
            <person name="Castinel A."/>
            <person name="Donnadieu C."/>
            <person name="Desvignes T."/>
            <person name="Floi Bucao C."/>
            <person name="Jouanno E."/>
            <person name="Wen M."/>
            <person name="Mejri S."/>
            <person name="Dirks R."/>
            <person name="Jansen H."/>
            <person name="Henkel C."/>
            <person name="Chen W.J."/>
            <person name="Zahm M."/>
            <person name="Cabau C."/>
            <person name="Klopp C."/>
            <person name="Thompson A.W."/>
            <person name="Robinson-Rechavi M."/>
            <person name="Braasch I."/>
            <person name="Lecointre G."/>
            <person name="Bobe J."/>
            <person name="Postlethwait J.H."/>
            <person name="Berthelot C."/>
            <person name="Roest Crollius H."/>
            <person name="Guiguen Y."/>
        </authorList>
    </citation>
    <scope>NUCLEOTIDE SEQUENCE</scope>
    <source>
        <strain evidence="2">NC1722</strain>
    </source>
</reference>
<dbReference type="AlphaFoldDB" id="A0AAD7WT34"/>
<dbReference type="EMBL" id="JAINUG010000035">
    <property type="protein sequence ID" value="KAJ8408267.1"/>
    <property type="molecule type" value="Genomic_DNA"/>
</dbReference>
<protein>
    <submittedName>
        <fullName evidence="2">Uncharacterized protein</fullName>
    </submittedName>
</protein>
<feature type="region of interest" description="Disordered" evidence="1">
    <location>
        <begin position="1"/>
        <end position="31"/>
    </location>
</feature>
<accession>A0AAD7WT34</accession>
<evidence type="ECO:0000313" key="2">
    <source>
        <dbReference type="EMBL" id="KAJ8408267.1"/>
    </source>
</evidence>